<dbReference type="InterPro" id="IPR014718">
    <property type="entry name" value="GH-type_carb-bd"/>
</dbReference>
<dbReference type="EMBL" id="CP073041">
    <property type="protein sequence ID" value="UXE63439.1"/>
    <property type="molecule type" value="Genomic_DNA"/>
</dbReference>
<protein>
    <submittedName>
        <fullName evidence="1">Aldose epimerase</fullName>
    </submittedName>
</protein>
<gene>
    <name evidence="1" type="ORF">KA717_12905</name>
</gene>
<dbReference type="InterPro" id="IPR008183">
    <property type="entry name" value="Aldose_1/G6P_1-epimerase"/>
</dbReference>
<dbReference type="GO" id="GO:0030246">
    <property type="term" value="F:carbohydrate binding"/>
    <property type="evidence" value="ECO:0007669"/>
    <property type="project" value="InterPro"/>
</dbReference>
<dbReference type="CDD" id="cd09025">
    <property type="entry name" value="Aldose_epim_Slr1438"/>
    <property type="match status" value="1"/>
</dbReference>
<dbReference type="GO" id="GO:0016853">
    <property type="term" value="F:isomerase activity"/>
    <property type="evidence" value="ECO:0007669"/>
    <property type="project" value="InterPro"/>
</dbReference>
<dbReference type="Proteomes" id="UP001065613">
    <property type="component" value="Chromosome"/>
</dbReference>
<dbReference type="PANTHER" id="PTHR11122:SF13">
    <property type="entry name" value="GLUCOSE-6-PHOSPHATE 1-EPIMERASE"/>
    <property type="match status" value="1"/>
</dbReference>
<dbReference type="AlphaFoldDB" id="A0A977L0U9"/>
<evidence type="ECO:0000313" key="1">
    <source>
        <dbReference type="EMBL" id="UXE63439.1"/>
    </source>
</evidence>
<sequence length="289" mass="33734">MFAITTHSDQYLTYTLTDHKHLVRLEVVPERGGIVTRWTLQGQDLLYLDQERFQDPNLSIRGGIPILFPICGNLPGDRYNHPQQTYHLKQHGFARDLPWQVIDQTTDVCASLTLRLASNEITRANYPFDFEVLFTYQLQGNSLKIQQRYTNHSDEIMPFSTGLHPYFWIKDKSQLRFDIPATMYQDQKRLAVFPFEDRFDFEQPEIDAVFKAIKRHSASFTDPERSLTLSLKYSDQYSTVVFWTLQGKDYICLEPWTAPRNALNTGEKLIKLEPEQSLDTIVELTAELF</sequence>
<dbReference type="KEGG" id="wna:KA717_12905"/>
<organism evidence="1">
    <name type="scientific">Woronichinia naegeliana WA131</name>
    <dbReference type="NCBI Taxonomy" id="2824559"/>
    <lineage>
        <taxon>Bacteria</taxon>
        <taxon>Bacillati</taxon>
        <taxon>Cyanobacteriota</taxon>
        <taxon>Cyanophyceae</taxon>
        <taxon>Synechococcales</taxon>
        <taxon>Coelosphaeriaceae</taxon>
        <taxon>Woronichinia</taxon>
    </lineage>
</organism>
<dbReference type="PANTHER" id="PTHR11122">
    <property type="entry name" value="APOSPORY-ASSOCIATED PROTEIN C-RELATED"/>
    <property type="match status" value="1"/>
</dbReference>
<dbReference type="Pfam" id="PF01263">
    <property type="entry name" value="Aldose_epim"/>
    <property type="match status" value="1"/>
</dbReference>
<dbReference type="SUPFAM" id="SSF74650">
    <property type="entry name" value="Galactose mutarotase-like"/>
    <property type="match status" value="1"/>
</dbReference>
<proteinExistence type="predicted"/>
<dbReference type="InterPro" id="IPR011013">
    <property type="entry name" value="Gal_mutarotase_sf_dom"/>
</dbReference>
<dbReference type="Gene3D" id="2.70.98.10">
    <property type="match status" value="1"/>
</dbReference>
<dbReference type="GO" id="GO:0005975">
    <property type="term" value="P:carbohydrate metabolic process"/>
    <property type="evidence" value="ECO:0007669"/>
    <property type="project" value="InterPro"/>
</dbReference>
<accession>A0A977L0U9</accession>
<name>A0A977L0U9_9CYAN</name>
<reference evidence="1" key="1">
    <citation type="submission" date="2021-04" db="EMBL/GenBank/DDBJ databases">
        <title>Genome sequence of Woronichinia naegeliana from Washington state freshwater lake bloom.</title>
        <authorList>
            <person name="Dreher T.W."/>
        </authorList>
    </citation>
    <scope>NUCLEOTIDE SEQUENCE</scope>
    <source>
        <strain evidence="1">WA131</strain>
    </source>
</reference>